<dbReference type="SUPFAM" id="SSF52833">
    <property type="entry name" value="Thioredoxin-like"/>
    <property type="match status" value="1"/>
</dbReference>
<dbReference type="Proteomes" id="UP000809789">
    <property type="component" value="Unassembled WGS sequence"/>
</dbReference>
<dbReference type="PANTHER" id="PTHR43900:SF3">
    <property type="entry name" value="GLUTATHIONE S-TRANSFERASE RHO"/>
    <property type="match status" value="1"/>
</dbReference>
<dbReference type="GO" id="GO:0043295">
    <property type="term" value="F:glutathione binding"/>
    <property type="evidence" value="ECO:0007669"/>
    <property type="project" value="TreeGrafter"/>
</dbReference>
<evidence type="ECO:0000256" key="3">
    <source>
        <dbReference type="ARBA" id="ARBA00047960"/>
    </source>
</evidence>
<sequence length="166" mass="18516">MAPPITIYGMLQSTCTQRVLLTCLELNIPYTLSEFGRVPALQDGDLHLFESRLAKYAEASSVEYSYFDPAMKTLAFEKLFKGFMGKGPADEGVVAASTETLVKALQKWLGGDEFSLLEVYHAPWVAFLERLGLNGELEKRGNVKAWWERVKGRESWGKLQAVVGGH</sequence>
<dbReference type="EC" id="2.5.1.18" evidence="1"/>
<evidence type="ECO:0000256" key="2">
    <source>
        <dbReference type="ARBA" id="ARBA00022679"/>
    </source>
</evidence>
<name>A0A8K0PCC4_9PEZI</name>
<dbReference type="PANTHER" id="PTHR43900">
    <property type="entry name" value="GLUTATHIONE S-TRANSFERASE RHO"/>
    <property type="match status" value="1"/>
</dbReference>
<gene>
    <name evidence="5" type="ORF">KVT40_008378</name>
</gene>
<proteinExistence type="predicted"/>
<dbReference type="InterPro" id="IPR036282">
    <property type="entry name" value="Glutathione-S-Trfase_C_sf"/>
</dbReference>
<dbReference type="EMBL" id="JAESVG020000010">
    <property type="protein sequence ID" value="KAG8623402.1"/>
    <property type="molecule type" value="Genomic_DNA"/>
</dbReference>
<accession>A0A8K0PCC4</accession>
<dbReference type="Pfam" id="PF00043">
    <property type="entry name" value="GST_C"/>
    <property type="match status" value="1"/>
</dbReference>
<dbReference type="GO" id="GO:0005737">
    <property type="term" value="C:cytoplasm"/>
    <property type="evidence" value="ECO:0007669"/>
    <property type="project" value="TreeGrafter"/>
</dbReference>
<dbReference type="OrthoDB" id="249703at2759"/>
<dbReference type="InterPro" id="IPR010987">
    <property type="entry name" value="Glutathione-S-Trfase_C-like"/>
</dbReference>
<dbReference type="GO" id="GO:0004364">
    <property type="term" value="F:glutathione transferase activity"/>
    <property type="evidence" value="ECO:0007669"/>
    <property type="project" value="UniProtKB-EC"/>
</dbReference>
<dbReference type="GO" id="GO:0006749">
    <property type="term" value="P:glutathione metabolic process"/>
    <property type="evidence" value="ECO:0007669"/>
    <property type="project" value="TreeGrafter"/>
</dbReference>
<dbReference type="Gene3D" id="1.20.1050.10">
    <property type="match status" value="1"/>
</dbReference>
<keyword evidence="2" id="KW-0808">Transferase</keyword>
<dbReference type="SUPFAM" id="SSF47616">
    <property type="entry name" value="GST C-terminal domain-like"/>
    <property type="match status" value="1"/>
</dbReference>
<dbReference type="Gene3D" id="3.40.30.10">
    <property type="entry name" value="Glutaredoxin"/>
    <property type="match status" value="1"/>
</dbReference>
<evidence type="ECO:0000313" key="5">
    <source>
        <dbReference type="EMBL" id="KAG8623402.1"/>
    </source>
</evidence>
<dbReference type="InterPro" id="IPR036249">
    <property type="entry name" value="Thioredoxin-like_sf"/>
</dbReference>
<dbReference type="InterPro" id="IPR004046">
    <property type="entry name" value="GST_C"/>
</dbReference>
<comment type="catalytic activity">
    <reaction evidence="3">
        <text>RX + glutathione = an S-substituted glutathione + a halide anion + H(+)</text>
        <dbReference type="Rhea" id="RHEA:16437"/>
        <dbReference type="ChEBI" id="CHEBI:15378"/>
        <dbReference type="ChEBI" id="CHEBI:16042"/>
        <dbReference type="ChEBI" id="CHEBI:17792"/>
        <dbReference type="ChEBI" id="CHEBI:57925"/>
        <dbReference type="ChEBI" id="CHEBI:90779"/>
        <dbReference type="EC" id="2.5.1.18"/>
    </reaction>
</comment>
<feature type="domain" description="GST C-terminal" evidence="4">
    <location>
        <begin position="31"/>
        <end position="166"/>
    </location>
</feature>
<evidence type="ECO:0000256" key="1">
    <source>
        <dbReference type="ARBA" id="ARBA00012452"/>
    </source>
</evidence>
<keyword evidence="6" id="KW-1185">Reference proteome</keyword>
<dbReference type="PROSITE" id="PS50405">
    <property type="entry name" value="GST_CTER"/>
    <property type="match status" value="1"/>
</dbReference>
<dbReference type="AlphaFoldDB" id="A0A8K0PCC4"/>
<comment type="caution">
    <text evidence="5">The sequence shown here is derived from an EMBL/GenBank/DDBJ whole genome shotgun (WGS) entry which is preliminary data.</text>
</comment>
<protein>
    <recommendedName>
        <fullName evidence="1">glutathione transferase</fullName>
        <ecNumber evidence="1">2.5.1.18</ecNumber>
    </recommendedName>
</protein>
<organism evidence="5 6">
    <name type="scientific">Elsinoe batatas</name>
    <dbReference type="NCBI Taxonomy" id="2601811"/>
    <lineage>
        <taxon>Eukaryota</taxon>
        <taxon>Fungi</taxon>
        <taxon>Dikarya</taxon>
        <taxon>Ascomycota</taxon>
        <taxon>Pezizomycotina</taxon>
        <taxon>Dothideomycetes</taxon>
        <taxon>Dothideomycetidae</taxon>
        <taxon>Myriangiales</taxon>
        <taxon>Elsinoaceae</taxon>
        <taxon>Elsinoe</taxon>
    </lineage>
</organism>
<evidence type="ECO:0000313" key="6">
    <source>
        <dbReference type="Proteomes" id="UP000809789"/>
    </source>
</evidence>
<reference evidence="5" key="1">
    <citation type="submission" date="2021-07" db="EMBL/GenBank/DDBJ databases">
        <title>Elsinoe batatas strain:CRI-CJ2 Genome sequencing and assembly.</title>
        <authorList>
            <person name="Huang L."/>
        </authorList>
    </citation>
    <scope>NUCLEOTIDE SEQUENCE</scope>
    <source>
        <strain evidence="5">CRI-CJ2</strain>
    </source>
</reference>
<evidence type="ECO:0000259" key="4">
    <source>
        <dbReference type="PROSITE" id="PS50405"/>
    </source>
</evidence>